<dbReference type="EMBL" id="JAGTXB010000022">
    <property type="protein sequence ID" value="MBS0031422.1"/>
    <property type="molecule type" value="Genomic_DNA"/>
</dbReference>
<dbReference type="Pfam" id="PF03747">
    <property type="entry name" value="ADP_ribosyl_GH"/>
    <property type="match status" value="1"/>
</dbReference>
<comment type="caution">
    <text evidence="1">The sequence shown here is derived from an EMBL/GenBank/DDBJ whole genome shotgun (WGS) entry which is preliminary data.</text>
</comment>
<dbReference type="Gene3D" id="1.10.4080.10">
    <property type="entry name" value="ADP-ribosylation/Crystallin J1"/>
    <property type="match status" value="1"/>
</dbReference>
<sequence length="302" mass="32715">MTHIDRIQSARESLLGLSIGDAFGETFFGKEEVIADRISSRQIQEGEWLFTDDTVMGIGIYNILSEYGEVNQDQLARVFAENYRLDDYRGYGGTAHAILKAIGAGRHWEEVSSSVFDGMGSMGNGAAMRSGPIGAYFRDNVEKIKEQASLAAAVTHFHPEAMAGAVAVALAAAFCANTPAVSAASFFDFIVGHTPESDVKYKIRKAATLPVNYDIRTIVSVLGNGMQLTAQDTVPFALWCAAHHTANFEAALWKAVSGLGDRDTIAAIVGSIVVLSAPKHTIPVQWIMQTEKFDQSPFFPVF</sequence>
<dbReference type="Proteomes" id="UP000676386">
    <property type="component" value="Unassembled WGS sequence"/>
</dbReference>
<accession>A0ABS5JAF7</accession>
<dbReference type="PANTHER" id="PTHR16222:SF12">
    <property type="entry name" value="ADP-RIBOSYLGLYCOHYDROLASE-RELATED"/>
    <property type="match status" value="1"/>
</dbReference>
<proteinExistence type="predicted"/>
<evidence type="ECO:0000313" key="2">
    <source>
        <dbReference type="Proteomes" id="UP000676386"/>
    </source>
</evidence>
<organism evidence="1 2">
    <name type="scientific">Chitinophaga hostae</name>
    <dbReference type="NCBI Taxonomy" id="2831022"/>
    <lineage>
        <taxon>Bacteria</taxon>
        <taxon>Pseudomonadati</taxon>
        <taxon>Bacteroidota</taxon>
        <taxon>Chitinophagia</taxon>
        <taxon>Chitinophagales</taxon>
        <taxon>Chitinophagaceae</taxon>
        <taxon>Chitinophaga</taxon>
    </lineage>
</organism>
<reference evidence="1 2" key="1">
    <citation type="submission" date="2021-04" db="EMBL/GenBank/DDBJ databases">
        <title>Chitinophaga sp. nov., isolated from the rhizosphere soil.</title>
        <authorList>
            <person name="He S."/>
        </authorList>
    </citation>
    <scope>NUCLEOTIDE SEQUENCE [LARGE SCALE GENOMIC DNA]</scope>
    <source>
        <strain evidence="1 2">2R12</strain>
    </source>
</reference>
<name>A0ABS5JAF7_9BACT</name>
<gene>
    <name evidence="1" type="ORF">KE626_29095</name>
</gene>
<keyword evidence="2" id="KW-1185">Reference proteome</keyword>
<dbReference type="InterPro" id="IPR005502">
    <property type="entry name" value="Ribosyl_crysJ1"/>
</dbReference>
<dbReference type="InterPro" id="IPR050792">
    <property type="entry name" value="ADP-ribosylglycohydrolase"/>
</dbReference>
<dbReference type="PANTHER" id="PTHR16222">
    <property type="entry name" value="ADP-RIBOSYLGLYCOHYDROLASE"/>
    <property type="match status" value="1"/>
</dbReference>
<evidence type="ECO:0000313" key="1">
    <source>
        <dbReference type="EMBL" id="MBS0031422.1"/>
    </source>
</evidence>
<dbReference type="InterPro" id="IPR036705">
    <property type="entry name" value="Ribosyl_crysJ1_sf"/>
</dbReference>
<protein>
    <submittedName>
        <fullName evidence="1">ADP-ribosylglycohydrolase family protein</fullName>
    </submittedName>
</protein>
<dbReference type="SUPFAM" id="SSF101478">
    <property type="entry name" value="ADP-ribosylglycohydrolase"/>
    <property type="match status" value="1"/>
</dbReference>
<dbReference type="RefSeq" id="WP_211976587.1">
    <property type="nucleotide sequence ID" value="NZ_CBFHAM010000063.1"/>
</dbReference>